<dbReference type="AlphaFoldDB" id="A0ABD4LLI0"/>
<accession>A0ABD4LLI0</accession>
<organism evidence="2 3">
    <name type="scientific">Bacillus cereus</name>
    <dbReference type="NCBI Taxonomy" id="1396"/>
    <lineage>
        <taxon>Bacteria</taxon>
        <taxon>Bacillati</taxon>
        <taxon>Bacillota</taxon>
        <taxon>Bacilli</taxon>
        <taxon>Bacillales</taxon>
        <taxon>Bacillaceae</taxon>
        <taxon>Bacillus</taxon>
        <taxon>Bacillus cereus group</taxon>
    </lineage>
</organism>
<name>A0ABD4LLI0_BACCE</name>
<reference evidence="2 3" key="1">
    <citation type="submission" date="2020-12" db="EMBL/GenBank/DDBJ databases">
        <title>Genome assembly for a thermostable protease producing Bacillus cereus MAKP1 strain isolated from chicken gut.</title>
        <authorList>
            <person name="Malaviya A."/>
        </authorList>
    </citation>
    <scope>NUCLEOTIDE SEQUENCE [LARGE SCALE GENOMIC DNA]</scope>
    <source>
        <strain evidence="2 3">MAKP1</strain>
    </source>
</reference>
<protein>
    <recommendedName>
        <fullName evidence="4">Phage portal protein</fullName>
    </recommendedName>
</protein>
<dbReference type="RefSeq" id="WP_200152557.1">
    <property type="nucleotide sequence ID" value="NZ_JAEFBZ010000007.1"/>
</dbReference>
<evidence type="ECO:0000313" key="2">
    <source>
        <dbReference type="EMBL" id="MBK1611717.1"/>
    </source>
</evidence>
<dbReference type="Proteomes" id="UP000613452">
    <property type="component" value="Unassembled WGS sequence"/>
</dbReference>
<feature type="region of interest" description="Disordered" evidence="1">
    <location>
        <begin position="354"/>
        <end position="386"/>
    </location>
</feature>
<gene>
    <name evidence="2" type="ORF">JCR31_28150</name>
</gene>
<evidence type="ECO:0008006" key="4">
    <source>
        <dbReference type="Google" id="ProtNLM"/>
    </source>
</evidence>
<evidence type="ECO:0000256" key="1">
    <source>
        <dbReference type="SAM" id="MobiDB-lite"/>
    </source>
</evidence>
<proteinExistence type="predicted"/>
<comment type="caution">
    <text evidence="2">The sequence shown here is derived from an EMBL/GenBank/DDBJ whole genome shotgun (WGS) entry which is preliminary data.</text>
</comment>
<dbReference type="EMBL" id="JAEFBZ010000007">
    <property type="protein sequence ID" value="MBK1611717.1"/>
    <property type="molecule type" value="Genomic_DNA"/>
</dbReference>
<evidence type="ECO:0000313" key="3">
    <source>
        <dbReference type="Proteomes" id="UP000613452"/>
    </source>
</evidence>
<sequence length="397" mass="44753">MTNLEKDNKQGLQKEKSFTTVTGKVKLSDKTFSGIKASASGYNYVQINFGVETAEGNTVYVEMMGGYSQSKPVIKTKAKSDGSELQINWADRLTPAIVDSVADYRLHKIGLEKDEKGETITKKFLNAIDVHEYMKEHLADGMEVTVRGNFGFSEYNNSTQRKFQAQNVYIPYQKKDEESGELLPVQYKATFVQTILLDEESFKRITKADKDAGEVIVSAYAVDYVGKKDGKEIKKMLPFSLPITVPINTENPEMTEKILNAMFKVKKGKVRRITIEGNIIEGYDKKEVSSEDMEISAEIQELIAMGLYSEEEAKQKMTVRGNKVSKLVFVRPHVMKDKDDATKILLDKNDDIYTPEDLVIPEPEEMETESYEQTGESGGEEPSDDAWMKALNITEES</sequence>